<keyword evidence="2" id="KW-1185">Reference proteome</keyword>
<protein>
    <submittedName>
        <fullName evidence="1">AAA family ATPase</fullName>
    </submittedName>
</protein>
<gene>
    <name evidence="1" type="ORF">EZ428_05200</name>
</gene>
<accession>A0A4R0N492</accession>
<sequence>MVKHFSPSQNILLNNFEVADYIITPNTQEVFTSVVKNYAAGVRSFNLIGAYGTGKSTFLNALAYHLNEEQIFAESQDWKKHKHFEILKLVGNYDSIIDNVKTVIGSSSIKPVVLVQELEVLIKAANAQGKGFIFMIDEFGKFLEYASTHNAEKELYFLQQIAELISNAEYEAAFITTLHQDFAAYSVNLNATQRNEWTKVKGRFKELTFNEPVEQLLLLASKRIEGRPDRSQIQLINALIEEIAKARAFSLKDYFDEKIAKKLFPLDLLSGSVLALALQQYGQNERSLFTFLNTDSFYGLDEFEPKRQHFYGVANVYDYLNYNLYSFLNSKANIHYSKWAEIKNALERIEGEVDEEEHILYQTLIKTIGLLNIFSHAGARLDQVFLTKYIELTAKLEGVTEAIDNLLKRNLLGYNKHSHRYFYSETTVVNIEDAIQEAGLEISRANNIVNFLNGYLPLAPVSAKRAYYERGTPRVFEYKITDSPYQASQPSGQVDGFINLIFNANIKEAELLKESASHGHAILYAHFLRVDDIQHAIEEIEKAGIAKDKYPDDKIIQRELNAIIEIQKNLLNYFLYEGFYDAESVKWYYHGNIKTFRNSKDFNAFLSDIANEVYHLTPIFVSELANKTKLSTPISGARKALVEALIKNSHEEGLGIKGFPPQKAIYLSLLKETGIHCQTEEGWSLQEITEKTQDPYCFLPLFNACQAFIETSKGAKRSIAEFYEQLEQAPFKLKKGFLDCWIPIYLLMKTDDFALYGQNGFIPEIDSEVLELLVKNPHNYSIKAFDTDGIKVRLFNQYRGLLALGEAQKTSNEAFIKTIIPFFKFYKDLKPYVKQTKNVSRKAQQVRKALTDATEPEKLFFEDLPNALNYDLVQLNKKPELLQQFSAELQDAIRELRNAYEELLSKFEGIINSLWNTNYAFADYKAQLRQRYQGALKQYLLLPYQKTFFDRLCSPLDDRAAWLSSVAQATVGKTLDQITDKEVDQLQERFLNLIHELDNLNDMAIQKVNLDEEDVFKFELTSPGAKASHKIIRMPKVQSKQFADLETGMSDLMHKENKSTKIAILAKLLKQTLEDGQ</sequence>
<comment type="caution">
    <text evidence="1">The sequence shown here is derived from an EMBL/GenBank/DDBJ whole genome shotgun (WGS) entry which is preliminary data.</text>
</comment>
<dbReference type="AlphaFoldDB" id="A0A4R0N492"/>
<dbReference type="RefSeq" id="WP_131552038.1">
    <property type="nucleotide sequence ID" value="NZ_SJSK01000001.1"/>
</dbReference>
<dbReference type="InterPro" id="IPR027417">
    <property type="entry name" value="P-loop_NTPase"/>
</dbReference>
<dbReference type="Gene3D" id="3.40.50.300">
    <property type="entry name" value="P-loop containing nucleotide triphosphate hydrolases"/>
    <property type="match status" value="1"/>
</dbReference>
<proteinExistence type="predicted"/>
<dbReference type="OrthoDB" id="856045at2"/>
<dbReference type="Proteomes" id="UP000292884">
    <property type="component" value="Unassembled WGS sequence"/>
</dbReference>
<name>A0A4R0N492_9SPHI</name>
<evidence type="ECO:0000313" key="2">
    <source>
        <dbReference type="Proteomes" id="UP000292884"/>
    </source>
</evidence>
<dbReference type="SUPFAM" id="SSF52540">
    <property type="entry name" value="P-loop containing nucleoside triphosphate hydrolases"/>
    <property type="match status" value="1"/>
</dbReference>
<dbReference type="EMBL" id="SJSK01000001">
    <property type="protein sequence ID" value="TCC94177.1"/>
    <property type="molecule type" value="Genomic_DNA"/>
</dbReference>
<reference evidence="1 2" key="1">
    <citation type="submission" date="2019-02" db="EMBL/GenBank/DDBJ databases">
        <title>Pedobacter sp. RP-1-13 sp. nov., isolated from Arctic soil.</title>
        <authorList>
            <person name="Dahal R.H."/>
        </authorList>
    </citation>
    <scope>NUCLEOTIDE SEQUENCE [LARGE SCALE GENOMIC DNA]</scope>
    <source>
        <strain evidence="1 2">RP-1-13</strain>
    </source>
</reference>
<evidence type="ECO:0000313" key="1">
    <source>
        <dbReference type="EMBL" id="TCC94177.1"/>
    </source>
</evidence>
<organism evidence="1 2">
    <name type="scientific">Pedobacter frigiditerrae</name>
    <dbReference type="NCBI Taxonomy" id="2530452"/>
    <lineage>
        <taxon>Bacteria</taxon>
        <taxon>Pseudomonadati</taxon>
        <taxon>Bacteroidota</taxon>
        <taxon>Sphingobacteriia</taxon>
        <taxon>Sphingobacteriales</taxon>
        <taxon>Sphingobacteriaceae</taxon>
        <taxon>Pedobacter</taxon>
    </lineage>
</organism>